<proteinExistence type="predicted"/>
<reference evidence="4" key="2">
    <citation type="submission" date="2015-07" db="EMBL/GenBank/DDBJ databases">
        <title>Contrasting host-pathogen interactions and genome evolution in two generalist and specialist microsporidian pathogens of mosquitoes.</title>
        <authorList>
            <consortium name="The Broad Institute Genomics Platform"/>
            <consortium name="The Broad Institute Genome Sequencing Center for Infectious Disease"/>
            <person name="Cuomo C.A."/>
            <person name="Sanscrainte N.D."/>
            <person name="Goldberg J.M."/>
            <person name="Heiman D."/>
            <person name="Young S."/>
            <person name="Zeng Q."/>
            <person name="Becnel J.J."/>
            <person name="Birren B.W."/>
        </authorList>
    </citation>
    <scope>NUCLEOTIDE SEQUENCE [LARGE SCALE GENOMIC DNA]</scope>
    <source>
        <strain evidence="4">USNM 41457</strain>
    </source>
</reference>
<protein>
    <submittedName>
        <fullName evidence="3">Uncharacterized protein</fullName>
    </submittedName>
</protein>
<feature type="compositionally biased region" description="Basic and acidic residues" evidence="1">
    <location>
        <begin position="1"/>
        <end position="10"/>
    </location>
</feature>
<dbReference type="HOGENOM" id="CLU_169802_0_0_1"/>
<keyword evidence="4" id="KW-1185">Reference proteome</keyword>
<keyword evidence="2" id="KW-0812">Transmembrane</keyword>
<name>J9DPW3_EDHAE</name>
<keyword evidence="2" id="KW-0472">Membrane</keyword>
<comment type="caution">
    <text evidence="3">The sequence shown here is derived from an EMBL/GenBank/DDBJ whole genome shotgun (WGS) entry which is preliminary data.</text>
</comment>
<dbReference type="AlphaFoldDB" id="J9DPW3"/>
<evidence type="ECO:0000313" key="4">
    <source>
        <dbReference type="Proteomes" id="UP000003163"/>
    </source>
</evidence>
<feature type="region of interest" description="Disordered" evidence="1">
    <location>
        <begin position="1"/>
        <end position="34"/>
    </location>
</feature>
<dbReference type="InParanoid" id="J9DPW3"/>
<dbReference type="Proteomes" id="UP000003163">
    <property type="component" value="Unassembled WGS sequence"/>
</dbReference>
<feature type="compositionally biased region" description="Polar residues" evidence="1">
    <location>
        <begin position="13"/>
        <end position="34"/>
    </location>
</feature>
<evidence type="ECO:0000313" key="3">
    <source>
        <dbReference type="EMBL" id="EJW04585.1"/>
    </source>
</evidence>
<feature type="transmembrane region" description="Helical" evidence="2">
    <location>
        <begin position="70"/>
        <end position="95"/>
    </location>
</feature>
<evidence type="ECO:0000256" key="1">
    <source>
        <dbReference type="SAM" id="MobiDB-lite"/>
    </source>
</evidence>
<keyword evidence="2" id="KW-1133">Transmembrane helix</keyword>
<organism evidence="3 4">
    <name type="scientific">Edhazardia aedis (strain USNM 41457)</name>
    <name type="common">Microsporidian parasite</name>
    <dbReference type="NCBI Taxonomy" id="1003232"/>
    <lineage>
        <taxon>Eukaryota</taxon>
        <taxon>Fungi</taxon>
        <taxon>Fungi incertae sedis</taxon>
        <taxon>Microsporidia</taxon>
        <taxon>Edhazardia</taxon>
    </lineage>
</organism>
<accession>J9DPW3</accession>
<evidence type="ECO:0000256" key="2">
    <source>
        <dbReference type="SAM" id="Phobius"/>
    </source>
</evidence>
<sequence>MDTSRHEGKGNGDQLNPTSRRNPGSGSSKKYNKDLSTTNTHLYCLYTLFASRVNQSPLTYGKYIHSLSSFLLNVLLRHVFNTLIFLVLAVPQIYIN</sequence>
<gene>
    <name evidence="3" type="ORF">EDEG_01212</name>
</gene>
<dbReference type="EMBL" id="AFBI03000016">
    <property type="protein sequence ID" value="EJW04585.1"/>
    <property type="molecule type" value="Genomic_DNA"/>
</dbReference>
<dbReference type="VEuPathDB" id="MicrosporidiaDB:EDEG_01212"/>
<reference evidence="3 4" key="1">
    <citation type="submission" date="2011-08" db="EMBL/GenBank/DDBJ databases">
        <authorList>
            <person name="Liu Z.J."/>
            <person name="Shi F.L."/>
            <person name="Lu J.Q."/>
            <person name="Li M."/>
            <person name="Wang Z.L."/>
        </authorList>
    </citation>
    <scope>NUCLEOTIDE SEQUENCE [LARGE SCALE GENOMIC DNA]</scope>
    <source>
        <strain evidence="3 4">USNM 41457</strain>
    </source>
</reference>